<dbReference type="InterPro" id="IPR058240">
    <property type="entry name" value="rSAM_sf"/>
</dbReference>
<evidence type="ECO:0000259" key="4">
    <source>
        <dbReference type="Pfam" id="PF04055"/>
    </source>
</evidence>
<dbReference type="EMBL" id="QRMS01000008">
    <property type="protein sequence ID" value="RHJ83681.1"/>
    <property type="molecule type" value="Genomic_DNA"/>
</dbReference>
<evidence type="ECO:0000256" key="3">
    <source>
        <dbReference type="ARBA" id="ARBA00023014"/>
    </source>
</evidence>
<dbReference type="PANTHER" id="PTHR43432:SF5">
    <property type="entry name" value="ELP3_MIAA_NIFB-LIKE RADICAL SAM CORE DOMAIN-CONTAINING PROTEIN"/>
    <property type="match status" value="1"/>
</dbReference>
<dbReference type="CDD" id="cd01335">
    <property type="entry name" value="Radical_SAM"/>
    <property type="match status" value="1"/>
</dbReference>
<evidence type="ECO:0000256" key="2">
    <source>
        <dbReference type="ARBA" id="ARBA00023004"/>
    </source>
</evidence>
<dbReference type="OrthoDB" id="9785699at2"/>
<keyword evidence="1" id="KW-0479">Metal-binding</keyword>
<feature type="domain" description="Radical SAM core" evidence="4">
    <location>
        <begin position="29"/>
        <end position="198"/>
    </location>
</feature>
<dbReference type="PANTHER" id="PTHR43432">
    <property type="entry name" value="SLR0285 PROTEIN"/>
    <property type="match status" value="1"/>
</dbReference>
<gene>
    <name evidence="5" type="ORF">DW099_18325</name>
</gene>
<evidence type="ECO:0000256" key="1">
    <source>
        <dbReference type="ARBA" id="ARBA00022723"/>
    </source>
</evidence>
<keyword evidence="3" id="KW-0411">Iron-sulfur</keyword>
<dbReference type="SFLD" id="SFLDS00029">
    <property type="entry name" value="Radical_SAM"/>
    <property type="match status" value="1"/>
</dbReference>
<comment type="caution">
    <text evidence="5">The sequence shown here is derived from an EMBL/GenBank/DDBJ whole genome shotgun (WGS) entry which is preliminary data.</text>
</comment>
<keyword evidence="6" id="KW-1185">Reference proteome</keyword>
<keyword evidence="2" id="KW-0408">Iron</keyword>
<dbReference type="SUPFAM" id="SSF102114">
    <property type="entry name" value="Radical SAM enzymes"/>
    <property type="match status" value="1"/>
</dbReference>
<sequence length="293" mass="34237">MSSHFREITCKQALNKLHSRRLPYSWDLNIYRGCAHKCEYCFALYTQDYMPDNDFFDTIYIKTNVVEQLEKQLASPSWKREIVNIGGVTDSYQPIEKERKMMPDILKLLIKYKTPCIISTKSDLILRDFDLIAELASITYVNVAATITCMDESVRRKIEPGGVPSLRRFQMLKEFAKTDASRGLHMMPIIPYLTDSDENLNALYSHGEDAKVSYALPGLLGLRGRTRRSFFDFIRLEYPRLDPIFRDLYREGRLDQEYRTAFYKRLAKIKKAHTLSHNYMPPKKDEGVQLSLF</sequence>
<dbReference type="RefSeq" id="WP_118336643.1">
    <property type="nucleotide sequence ID" value="NZ_AP025567.1"/>
</dbReference>
<name>A0A415DUD9_9FIRM</name>
<organism evidence="5 6">
    <name type="scientific">Emergencia timonensis</name>
    <dbReference type="NCBI Taxonomy" id="1776384"/>
    <lineage>
        <taxon>Bacteria</taxon>
        <taxon>Bacillati</taxon>
        <taxon>Bacillota</taxon>
        <taxon>Clostridia</taxon>
        <taxon>Peptostreptococcales</taxon>
        <taxon>Anaerovoracaceae</taxon>
        <taxon>Emergencia</taxon>
    </lineage>
</organism>
<dbReference type="GO" id="GO:0046872">
    <property type="term" value="F:metal ion binding"/>
    <property type="evidence" value="ECO:0007669"/>
    <property type="project" value="UniProtKB-KW"/>
</dbReference>
<dbReference type="SFLD" id="SFLDG01084">
    <property type="entry name" value="Uncharacterised_Radical_SAM_Su"/>
    <property type="match status" value="1"/>
</dbReference>
<dbReference type="Gene3D" id="3.80.30.30">
    <property type="match status" value="1"/>
</dbReference>
<dbReference type="GO" id="GO:0051536">
    <property type="term" value="F:iron-sulfur cluster binding"/>
    <property type="evidence" value="ECO:0007669"/>
    <property type="project" value="UniProtKB-KW"/>
</dbReference>
<protein>
    <submittedName>
        <fullName evidence="5">Radical SAM protein</fullName>
    </submittedName>
</protein>
<evidence type="ECO:0000313" key="6">
    <source>
        <dbReference type="Proteomes" id="UP000284841"/>
    </source>
</evidence>
<accession>A0A415DUD9</accession>
<dbReference type="InterPro" id="IPR040086">
    <property type="entry name" value="MJ0683-like"/>
</dbReference>
<dbReference type="GO" id="GO:0003824">
    <property type="term" value="F:catalytic activity"/>
    <property type="evidence" value="ECO:0007669"/>
    <property type="project" value="InterPro"/>
</dbReference>
<dbReference type="InterPro" id="IPR007197">
    <property type="entry name" value="rSAM"/>
</dbReference>
<dbReference type="AlphaFoldDB" id="A0A415DUD9"/>
<dbReference type="STRING" id="1776384.GCA_900086585_01159"/>
<evidence type="ECO:0000313" key="5">
    <source>
        <dbReference type="EMBL" id="RHJ83681.1"/>
    </source>
</evidence>
<dbReference type="Pfam" id="PF04055">
    <property type="entry name" value="Radical_SAM"/>
    <property type="match status" value="1"/>
</dbReference>
<dbReference type="Proteomes" id="UP000284841">
    <property type="component" value="Unassembled WGS sequence"/>
</dbReference>
<reference evidence="5 6" key="1">
    <citation type="submission" date="2018-08" db="EMBL/GenBank/DDBJ databases">
        <title>A genome reference for cultivated species of the human gut microbiota.</title>
        <authorList>
            <person name="Zou Y."/>
            <person name="Xue W."/>
            <person name="Luo G."/>
        </authorList>
    </citation>
    <scope>NUCLEOTIDE SEQUENCE [LARGE SCALE GENOMIC DNA]</scope>
    <source>
        <strain evidence="5 6">AM07-24</strain>
    </source>
</reference>
<proteinExistence type="predicted"/>